<dbReference type="PANTHER" id="PTHR13799:SF14">
    <property type="entry name" value="GTP CYCLOHYDROLASE 1 TYPE 2 HOMOLOG"/>
    <property type="match status" value="1"/>
</dbReference>
<evidence type="ECO:0000256" key="6">
    <source>
        <dbReference type="PIRSR" id="PIRSR602678-1"/>
    </source>
</evidence>
<evidence type="ECO:0000256" key="4">
    <source>
        <dbReference type="ARBA" id="ARBA00022723"/>
    </source>
</evidence>
<dbReference type="PIRSF" id="PIRSF037489">
    <property type="entry name" value="UCP037489_NIF3_YqfO"/>
    <property type="match status" value="1"/>
</dbReference>
<dbReference type="FunFam" id="3.40.1390.30:FF:000001">
    <property type="entry name" value="GTP cyclohydrolase 1 type 2"/>
    <property type="match status" value="1"/>
</dbReference>
<feature type="binding site" evidence="6">
    <location>
        <position position="64"/>
    </location>
    <ligand>
        <name>a divalent metal cation</name>
        <dbReference type="ChEBI" id="CHEBI:60240"/>
        <label>2</label>
    </ligand>
</feature>
<comment type="similarity">
    <text evidence="1 5">Belongs to the GTP cyclohydrolase I type 2/NIF3 family.</text>
</comment>
<dbReference type="GO" id="GO:0046872">
    <property type="term" value="F:metal ion binding"/>
    <property type="evidence" value="ECO:0007669"/>
    <property type="project" value="UniProtKB-UniRule"/>
</dbReference>
<evidence type="ECO:0000313" key="7">
    <source>
        <dbReference type="EMBL" id="PZX64553.1"/>
    </source>
</evidence>
<dbReference type="PANTHER" id="PTHR13799">
    <property type="entry name" value="NGG1 INTERACTING FACTOR 3"/>
    <property type="match status" value="1"/>
</dbReference>
<dbReference type="GO" id="GO:0005737">
    <property type="term" value="C:cytoplasm"/>
    <property type="evidence" value="ECO:0007669"/>
    <property type="project" value="TreeGrafter"/>
</dbReference>
<protein>
    <recommendedName>
        <fullName evidence="3 5">GTP cyclohydrolase 1 type 2 homolog</fullName>
    </recommendedName>
</protein>
<accession>A0A2W7RV28</accession>
<dbReference type="RefSeq" id="WP_111293720.1">
    <property type="nucleotide sequence ID" value="NZ_QKZV01000002.1"/>
</dbReference>
<dbReference type="Pfam" id="PF01784">
    <property type="entry name" value="DUF34_NIF3"/>
    <property type="match status" value="1"/>
</dbReference>
<evidence type="ECO:0000256" key="3">
    <source>
        <dbReference type="ARBA" id="ARBA00022112"/>
    </source>
</evidence>
<dbReference type="FunFam" id="3.30.70.120:FF:000006">
    <property type="entry name" value="GTP cyclohydrolase 1 type 2 homolog"/>
    <property type="match status" value="1"/>
</dbReference>
<dbReference type="InterPro" id="IPR015867">
    <property type="entry name" value="N-reg_PII/ATP_PRibTrfase_C"/>
</dbReference>
<dbReference type="InterPro" id="IPR017221">
    <property type="entry name" value="DUF34/NIF3_bac"/>
</dbReference>
<name>A0A2W7RV28_9BACT</name>
<feature type="binding site" evidence="6">
    <location>
        <position position="103"/>
    </location>
    <ligand>
        <name>a divalent metal cation</name>
        <dbReference type="ChEBI" id="CHEBI:60240"/>
        <label>1</label>
    </ligand>
</feature>
<dbReference type="NCBIfam" id="TIGR00486">
    <property type="entry name" value="YbgI_SA1388"/>
    <property type="match status" value="1"/>
</dbReference>
<organism evidence="7 8">
    <name type="scientific">Hydrotalea sandarakina</name>
    <dbReference type="NCBI Taxonomy" id="1004304"/>
    <lineage>
        <taxon>Bacteria</taxon>
        <taxon>Pseudomonadati</taxon>
        <taxon>Bacteroidota</taxon>
        <taxon>Chitinophagia</taxon>
        <taxon>Chitinophagales</taxon>
        <taxon>Chitinophagaceae</taxon>
        <taxon>Hydrotalea</taxon>
    </lineage>
</organism>
<keyword evidence="4 5" id="KW-0479">Metal-binding</keyword>
<dbReference type="EMBL" id="QKZV01000002">
    <property type="protein sequence ID" value="PZX64553.1"/>
    <property type="molecule type" value="Genomic_DNA"/>
</dbReference>
<evidence type="ECO:0000256" key="1">
    <source>
        <dbReference type="ARBA" id="ARBA00006964"/>
    </source>
</evidence>
<gene>
    <name evidence="7" type="ORF">LX80_00749</name>
</gene>
<feature type="binding site" evidence="6">
    <location>
        <position position="327"/>
    </location>
    <ligand>
        <name>a divalent metal cation</name>
        <dbReference type="ChEBI" id="CHEBI:60240"/>
        <label>1</label>
    </ligand>
</feature>
<evidence type="ECO:0000313" key="8">
    <source>
        <dbReference type="Proteomes" id="UP000249720"/>
    </source>
</evidence>
<proteinExistence type="inferred from homology"/>
<comment type="caution">
    <text evidence="7">The sequence shown here is derived from an EMBL/GenBank/DDBJ whole genome shotgun (WGS) entry which is preliminary data.</text>
</comment>
<sequence>MKIGEITQTLSNFAPTAYQESYDNVGLLVGNANNTCLGIICTLDVTEAVVKEALEKNCNLIVAHHPIIFKGLKRINGYTDAEKAIILAIQHNIAIYAIHTNLDNVLPGVNSKLAQKLGLLHTQILLPKTNGLCKLYTFVPIAYAEKVRNALFEAGAGKIGAYSECSFSVPGNGTFKAGEGTNPFVGKILERHLEKEEKVEVIFPAVLQNAIINALIQAHPYEEVAYDIVALENEFSRVGSGIIGHLAEPKDAAKFLSDLKAIVGVAVIKHSPILEKPIQKIAICGGAGSFLISQAIQAGADIFITADLKYHEFFEANNKLILADIGHWESEQFTIDLLAEVLQTKFPTFAVLKSAVSTNPVHYFL</sequence>
<evidence type="ECO:0000256" key="5">
    <source>
        <dbReference type="PIRNR" id="PIRNR037489"/>
    </source>
</evidence>
<dbReference type="InterPro" id="IPR002678">
    <property type="entry name" value="DUF34/NIF3"/>
</dbReference>
<feature type="binding site" evidence="6">
    <location>
        <position position="65"/>
    </location>
    <ligand>
        <name>a divalent metal cation</name>
        <dbReference type="ChEBI" id="CHEBI:60240"/>
        <label>1</label>
    </ligand>
</feature>
<reference evidence="7 8" key="1">
    <citation type="submission" date="2018-06" db="EMBL/GenBank/DDBJ databases">
        <title>Genomic Encyclopedia of Archaeal and Bacterial Type Strains, Phase II (KMG-II): from individual species to whole genera.</title>
        <authorList>
            <person name="Goeker M."/>
        </authorList>
    </citation>
    <scope>NUCLEOTIDE SEQUENCE [LARGE SCALE GENOMIC DNA]</scope>
    <source>
        <strain evidence="7 8">DSM 23241</strain>
    </source>
</reference>
<comment type="subunit">
    <text evidence="2">Homohexamer.</text>
</comment>
<dbReference type="OrthoDB" id="9792792at2"/>
<dbReference type="SUPFAM" id="SSF102705">
    <property type="entry name" value="NIF3 (NGG1p interacting factor 3)-like"/>
    <property type="match status" value="1"/>
</dbReference>
<dbReference type="Gene3D" id="3.30.70.120">
    <property type="match status" value="1"/>
</dbReference>
<dbReference type="Gene3D" id="3.40.1390.30">
    <property type="entry name" value="NIF3 (NGG1p interacting factor 3)-like"/>
    <property type="match status" value="2"/>
</dbReference>
<evidence type="ECO:0000256" key="2">
    <source>
        <dbReference type="ARBA" id="ARBA00011643"/>
    </source>
</evidence>
<dbReference type="AlphaFoldDB" id="A0A2W7RV28"/>
<feature type="binding site" evidence="6">
    <location>
        <position position="331"/>
    </location>
    <ligand>
        <name>a divalent metal cation</name>
        <dbReference type="ChEBI" id="CHEBI:60240"/>
        <label>1</label>
    </ligand>
</feature>
<dbReference type="Proteomes" id="UP000249720">
    <property type="component" value="Unassembled WGS sequence"/>
</dbReference>
<keyword evidence="8" id="KW-1185">Reference proteome</keyword>
<dbReference type="InterPro" id="IPR036069">
    <property type="entry name" value="DUF34/NIF3_sf"/>
</dbReference>